<dbReference type="Pfam" id="PF00615">
    <property type="entry name" value="RGS"/>
    <property type="match status" value="1"/>
</dbReference>
<accession>D2VTR4</accession>
<feature type="region of interest" description="Disordered" evidence="1">
    <location>
        <begin position="10"/>
        <end position="108"/>
    </location>
</feature>
<dbReference type="SUPFAM" id="SSF48097">
    <property type="entry name" value="Regulator of G-protein signaling, RGS"/>
    <property type="match status" value="1"/>
</dbReference>
<feature type="compositionally biased region" description="Low complexity" evidence="1">
    <location>
        <begin position="25"/>
        <end position="37"/>
    </location>
</feature>
<feature type="compositionally biased region" description="Low complexity" evidence="1">
    <location>
        <begin position="73"/>
        <end position="97"/>
    </location>
</feature>
<dbReference type="InParanoid" id="D2VTR4"/>
<evidence type="ECO:0000259" key="2">
    <source>
        <dbReference type="PROSITE" id="PS50132"/>
    </source>
</evidence>
<name>D2VTR4_NAEGR</name>
<dbReference type="PROSITE" id="PS50132">
    <property type="entry name" value="RGS"/>
    <property type="match status" value="1"/>
</dbReference>
<protein>
    <submittedName>
        <fullName evidence="3">Predicted protein</fullName>
    </submittedName>
</protein>
<evidence type="ECO:0000313" key="4">
    <source>
        <dbReference type="Proteomes" id="UP000006671"/>
    </source>
</evidence>
<dbReference type="Gene3D" id="1.10.167.10">
    <property type="entry name" value="Regulator of G-protein Signalling 4, domain 2"/>
    <property type="match status" value="1"/>
</dbReference>
<gene>
    <name evidence="3" type="ORF">NAEGRDRAFT_52182</name>
</gene>
<dbReference type="InterPro" id="IPR036305">
    <property type="entry name" value="RGS_sf"/>
</dbReference>
<dbReference type="Proteomes" id="UP000006671">
    <property type="component" value="Unassembled WGS sequence"/>
</dbReference>
<reference evidence="3 4" key="1">
    <citation type="journal article" date="2010" name="Cell">
        <title>The genome of Naegleria gruberi illuminates early eukaryotic versatility.</title>
        <authorList>
            <person name="Fritz-Laylin L.K."/>
            <person name="Prochnik S.E."/>
            <person name="Ginger M.L."/>
            <person name="Dacks J.B."/>
            <person name="Carpenter M.L."/>
            <person name="Field M.C."/>
            <person name="Kuo A."/>
            <person name="Paredez A."/>
            <person name="Chapman J."/>
            <person name="Pham J."/>
            <person name="Shu S."/>
            <person name="Neupane R."/>
            <person name="Cipriano M."/>
            <person name="Mancuso J."/>
            <person name="Tu H."/>
            <person name="Salamov A."/>
            <person name="Lindquist E."/>
            <person name="Shapiro H."/>
            <person name="Lucas S."/>
            <person name="Grigoriev I.V."/>
            <person name="Cande W.Z."/>
            <person name="Fulton C."/>
            <person name="Rokhsar D.S."/>
            <person name="Dawson S.C."/>
        </authorList>
    </citation>
    <scope>NUCLEOTIDE SEQUENCE [LARGE SCALE GENOMIC DNA]</scope>
    <source>
        <strain evidence="3 4">NEG-M</strain>
    </source>
</reference>
<dbReference type="SMART" id="SM00315">
    <property type="entry name" value="RGS"/>
    <property type="match status" value="1"/>
</dbReference>
<evidence type="ECO:0000256" key="1">
    <source>
        <dbReference type="SAM" id="MobiDB-lite"/>
    </source>
</evidence>
<sequence>MVAYFASLASLDNNFEDLRPRRPTKVSPRSSTSSSPRNNAGEHSPTSQDSSDILQLSPTTSMTKLPVERTRSHSNSGNSTYSSSSVSSSGSQSVRRNSPLESPQPLERSIREMARNYVINIEKFLSTNNHDENESFSEFLKSECNLAPLEFYQKVTEFTTKPEKKELARYLIKNYIKERSNSEINIANNVREVILKEYKECKHNNSQVSSNIFEKACNEVKLSLKNDSFTRFVASEQFSKLILKKFNQANKSLDSNNSTEILESIFESIGSLSPLSSPKFSAHSHPQNIVNKSLDTIANSQIIVTPPNE</sequence>
<dbReference type="KEGG" id="ngr:NAEGRDRAFT_52182"/>
<dbReference type="PANTHER" id="PTHR10845">
    <property type="entry name" value="REGULATOR OF G PROTEIN SIGNALING"/>
    <property type="match status" value="1"/>
</dbReference>
<dbReference type="GeneID" id="8858535"/>
<dbReference type="RefSeq" id="XP_002672443.1">
    <property type="nucleotide sequence ID" value="XM_002672397.1"/>
</dbReference>
<keyword evidence="4" id="KW-1185">Reference proteome</keyword>
<dbReference type="OrthoDB" id="196547at2759"/>
<dbReference type="InterPro" id="IPR016137">
    <property type="entry name" value="RGS"/>
</dbReference>
<organism evidence="4">
    <name type="scientific">Naegleria gruberi</name>
    <name type="common">Amoeba</name>
    <dbReference type="NCBI Taxonomy" id="5762"/>
    <lineage>
        <taxon>Eukaryota</taxon>
        <taxon>Discoba</taxon>
        <taxon>Heterolobosea</taxon>
        <taxon>Tetramitia</taxon>
        <taxon>Eutetramitia</taxon>
        <taxon>Vahlkampfiidae</taxon>
        <taxon>Naegleria</taxon>
    </lineage>
</organism>
<dbReference type="CDD" id="cd07440">
    <property type="entry name" value="RGS"/>
    <property type="match status" value="1"/>
</dbReference>
<feature type="compositionally biased region" description="Polar residues" evidence="1">
    <location>
        <begin position="44"/>
        <end position="63"/>
    </location>
</feature>
<dbReference type="AlphaFoldDB" id="D2VTR4"/>
<proteinExistence type="predicted"/>
<dbReference type="STRING" id="5762.D2VTR4"/>
<dbReference type="PANTHER" id="PTHR10845:SF192">
    <property type="entry name" value="DOUBLE HIT, ISOFORM B"/>
    <property type="match status" value="1"/>
</dbReference>
<dbReference type="InterPro" id="IPR044926">
    <property type="entry name" value="RGS_subdomain_2"/>
</dbReference>
<dbReference type="EMBL" id="GG738897">
    <property type="protein sequence ID" value="EFC39699.1"/>
    <property type="molecule type" value="Genomic_DNA"/>
</dbReference>
<dbReference type="VEuPathDB" id="AmoebaDB:NAEGRDRAFT_52182"/>
<feature type="domain" description="RGS" evidence="2">
    <location>
        <begin position="136"/>
        <end position="242"/>
    </location>
</feature>
<evidence type="ECO:0000313" key="3">
    <source>
        <dbReference type="EMBL" id="EFC39699.1"/>
    </source>
</evidence>